<protein>
    <submittedName>
        <fullName evidence="2">Uncharacterized protein</fullName>
    </submittedName>
</protein>
<dbReference type="OrthoDB" id="416222at2759"/>
<feature type="compositionally biased region" description="Polar residues" evidence="1">
    <location>
        <begin position="170"/>
        <end position="181"/>
    </location>
</feature>
<evidence type="ECO:0000256" key="1">
    <source>
        <dbReference type="SAM" id="MobiDB-lite"/>
    </source>
</evidence>
<name>A0A132AGJ8_SARSC</name>
<reference evidence="2 3" key="1">
    <citation type="journal article" date="2015" name="Parasit. Vectors">
        <title>Draft genome of the scabies mite.</title>
        <authorList>
            <person name="Rider S.D.Jr."/>
            <person name="Morgan M.S."/>
            <person name="Arlian L.G."/>
        </authorList>
    </citation>
    <scope>NUCLEOTIDE SEQUENCE [LARGE SCALE GENOMIC DNA]</scope>
    <source>
        <strain evidence="2">Arlian Lab</strain>
    </source>
</reference>
<gene>
    <name evidence="2" type="ORF">QR98_0084750</name>
</gene>
<dbReference type="AlphaFoldDB" id="A0A132AGJ8"/>
<dbReference type="EMBL" id="JXLN01014260">
    <property type="protein sequence ID" value="KPM09929.1"/>
    <property type="molecule type" value="Genomic_DNA"/>
</dbReference>
<sequence>MQIKQEEEKCRFLEEALQVLAREHYDLERSISKTIQQQQSNNSSSTIISPLSSTIVAANEMKFEGDLRSHNPNLTRSFACLSITSGTDIDEYYDAFDDEFEIEGPQNPTDLIDFDGRILNVNDFDENNQPCQSTNETIGNQLIANTANSVDESRKKTLTEFYTADENENDATINESISTLSPDDDANQNEELADRTIISESEEPLFRR</sequence>
<dbReference type="Proteomes" id="UP000616769">
    <property type="component" value="Unassembled WGS sequence"/>
</dbReference>
<dbReference type="VEuPathDB" id="VectorBase:SSCA000202"/>
<feature type="region of interest" description="Disordered" evidence="1">
    <location>
        <begin position="166"/>
        <end position="208"/>
    </location>
</feature>
<evidence type="ECO:0000313" key="2">
    <source>
        <dbReference type="EMBL" id="KPM09929.1"/>
    </source>
</evidence>
<accession>A0A132AGJ8</accession>
<evidence type="ECO:0000313" key="3">
    <source>
        <dbReference type="Proteomes" id="UP000616769"/>
    </source>
</evidence>
<proteinExistence type="predicted"/>
<organism evidence="2 3">
    <name type="scientific">Sarcoptes scabiei</name>
    <name type="common">Itch mite</name>
    <name type="synonym">Acarus scabiei</name>
    <dbReference type="NCBI Taxonomy" id="52283"/>
    <lineage>
        <taxon>Eukaryota</taxon>
        <taxon>Metazoa</taxon>
        <taxon>Ecdysozoa</taxon>
        <taxon>Arthropoda</taxon>
        <taxon>Chelicerata</taxon>
        <taxon>Arachnida</taxon>
        <taxon>Acari</taxon>
        <taxon>Acariformes</taxon>
        <taxon>Sarcoptiformes</taxon>
        <taxon>Astigmata</taxon>
        <taxon>Psoroptidia</taxon>
        <taxon>Sarcoptoidea</taxon>
        <taxon>Sarcoptidae</taxon>
        <taxon>Sarcoptinae</taxon>
        <taxon>Sarcoptes</taxon>
    </lineage>
</organism>
<comment type="caution">
    <text evidence="2">The sequence shown here is derived from an EMBL/GenBank/DDBJ whole genome shotgun (WGS) entry which is preliminary data.</text>
</comment>